<evidence type="ECO:0000256" key="3">
    <source>
        <dbReference type="ARBA" id="ARBA00006743"/>
    </source>
</evidence>
<dbReference type="Proteomes" id="UP000292734">
    <property type="component" value="Unassembled WGS sequence"/>
</dbReference>
<evidence type="ECO:0000256" key="5">
    <source>
        <dbReference type="ARBA" id="ARBA00022827"/>
    </source>
</evidence>
<keyword evidence="6 9" id="KW-0560">Oxidoreductase</keyword>
<gene>
    <name evidence="11" type="ORF">EWH08_17245</name>
</gene>
<name>A0A4Q4IYL6_9SPHN</name>
<comment type="caution">
    <text evidence="11">The sequence shown here is derived from an EMBL/GenBank/DDBJ whole genome shotgun (WGS) entry which is preliminary data.</text>
</comment>
<proteinExistence type="inferred from homology"/>
<comment type="pathway">
    <text evidence="2 9">One-carbon metabolism; tetrahydrofolate interconversion.</text>
</comment>
<dbReference type="Pfam" id="PF02219">
    <property type="entry name" value="MTHFR"/>
    <property type="match status" value="1"/>
</dbReference>
<comment type="similarity">
    <text evidence="3 9">Belongs to the methylenetetrahydrofolate reductase family.</text>
</comment>
<evidence type="ECO:0000256" key="7">
    <source>
        <dbReference type="ARBA" id="ARBA00034478"/>
    </source>
</evidence>
<dbReference type="SUPFAM" id="SSF51730">
    <property type="entry name" value="FAD-linked oxidoreductase"/>
    <property type="match status" value="1"/>
</dbReference>
<evidence type="ECO:0000256" key="9">
    <source>
        <dbReference type="RuleBase" id="RU003862"/>
    </source>
</evidence>
<evidence type="ECO:0000313" key="11">
    <source>
        <dbReference type="EMBL" id="RYL98597.1"/>
    </source>
</evidence>
<evidence type="ECO:0000256" key="1">
    <source>
        <dbReference type="ARBA" id="ARBA00001974"/>
    </source>
</evidence>
<dbReference type="GO" id="GO:0005829">
    <property type="term" value="C:cytosol"/>
    <property type="evidence" value="ECO:0007669"/>
    <property type="project" value="TreeGrafter"/>
</dbReference>
<protein>
    <recommendedName>
        <fullName evidence="9">Methylenetetrahydrofolate reductase</fullName>
    </recommendedName>
</protein>
<dbReference type="GO" id="GO:0035999">
    <property type="term" value="P:tetrahydrofolate interconversion"/>
    <property type="evidence" value="ECO:0007669"/>
    <property type="project" value="UniProtKB-UniPathway"/>
</dbReference>
<feature type="region of interest" description="Disordered" evidence="10">
    <location>
        <begin position="1"/>
        <end position="37"/>
    </location>
</feature>
<evidence type="ECO:0000256" key="6">
    <source>
        <dbReference type="ARBA" id="ARBA00023002"/>
    </source>
</evidence>
<dbReference type="GO" id="GO:0106312">
    <property type="term" value="F:methylenetetrahydrofolate reductase (NADH) activity"/>
    <property type="evidence" value="ECO:0007669"/>
    <property type="project" value="UniProtKB-EC"/>
</dbReference>
<dbReference type="AlphaFoldDB" id="A0A4Q4IYL6"/>
<dbReference type="Gene3D" id="3.20.20.220">
    <property type="match status" value="1"/>
</dbReference>
<dbReference type="GO" id="GO:0071949">
    <property type="term" value="F:FAD binding"/>
    <property type="evidence" value="ECO:0007669"/>
    <property type="project" value="TreeGrafter"/>
</dbReference>
<reference evidence="11 12" key="1">
    <citation type="submission" date="2019-02" db="EMBL/GenBank/DDBJ databases">
        <authorList>
            <person name="Feng G."/>
        </authorList>
    </citation>
    <scope>NUCLEOTIDE SEQUENCE [LARGE SCALE GENOMIC DNA]</scope>
    <source>
        <strain evidence="11 12">DSM 26779</strain>
    </source>
</reference>
<evidence type="ECO:0000256" key="8">
    <source>
        <dbReference type="ARBA" id="ARBA00048628"/>
    </source>
</evidence>
<dbReference type="PANTHER" id="PTHR45754">
    <property type="entry name" value="METHYLENETETRAHYDROFOLATE REDUCTASE"/>
    <property type="match status" value="1"/>
</dbReference>
<dbReference type="EMBL" id="SEOM01000008">
    <property type="protein sequence ID" value="RYL98597.1"/>
    <property type="molecule type" value="Genomic_DNA"/>
</dbReference>
<comment type="pathway">
    <text evidence="7">Amino-acid biosynthesis; L-methionine biosynthesis via de novo pathway.</text>
</comment>
<evidence type="ECO:0000256" key="2">
    <source>
        <dbReference type="ARBA" id="ARBA00004777"/>
    </source>
</evidence>
<dbReference type="PANTHER" id="PTHR45754:SF3">
    <property type="entry name" value="METHYLENETETRAHYDROFOLATE REDUCTASE (NADPH)"/>
    <property type="match status" value="1"/>
</dbReference>
<dbReference type="GO" id="GO:0009086">
    <property type="term" value="P:methionine biosynthetic process"/>
    <property type="evidence" value="ECO:0007669"/>
    <property type="project" value="TreeGrafter"/>
</dbReference>
<organism evidence="11 12">
    <name type="scientific">Sphingobium indicum</name>
    <dbReference type="NCBI Taxonomy" id="332055"/>
    <lineage>
        <taxon>Bacteria</taxon>
        <taxon>Pseudomonadati</taxon>
        <taxon>Pseudomonadota</taxon>
        <taxon>Alphaproteobacteria</taxon>
        <taxon>Sphingomonadales</taxon>
        <taxon>Sphingomonadaceae</taxon>
        <taxon>Sphingobium</taxon>
    </lineage>
</organism>
<dbReference type="UniPathway" id="UPA00193"/>
<keyword evidence="4 9" id="KW-0285">Flavoprotein</keyword>
<evidence type="ECO:0000313" key="12">
    <source>
        <dbReference type="Proteomes" id="UP000292734"/>
    </source>
</evidence>
<accession>A0A4Q4IYL6</accession>
<evidence type="ECO:0000256" key="10">
    <source>
        <dbReference type="SAM" id="MobiDB-lite"/>
    </source>
</evidence>
<dbReference type="RefSeq" id="WP_025772454.1">
    <property type="nucleotide sequence ID" value="NZ_JACBZE010000009.1"/>
</dbReference>
<dbReference type="InterPro" id="IPR003171">
    <property type="entry name" value="Mehydrof_redctse-like"/>
</dbReference>
<dbReference type="InterPro" id="IPR029041">
    <property type="entry name" value="FAD-linked_oxidoreductase-like"/>
</dbReference>
<keyword evidence="5 9" id="KW-0274">FAD</keyword>
<comment type="catalytic activity">
    <reaction evidence="8">
        <text>(6S)-5-methyl-5,6,7,8-tetrahydrofolate + NAD(+) = (6R)-5,10-methylene-5,6,7,8-tetrahydrofolate + NADH + H(+)</text>
        <dbReference type="Rhea" id="RHEA:19821"/>
        <dbReference type="ChEBI" id="CHEBI:15378"/>
        <dbReference type="ChEBI" id="CHEBI:15636"/>
        <dbReference type="ChEBI" id="CHEBI:18608"/>
        <dbReference type="ChEBI" id="CHEBI:57540"/>
        <dbReference type="ChEBI" id="CHEBI:57945"/>
        <dbReference type="EC" id="1.5.1.54"/>
    </reaction>
    <physiologicalReaction direction="right-to-left" evidence="8">
        <dbReference type="Rhea" id="RHEA:19823"/>
    </physiologicalReaction>
</comment>
<sequence>MKLALERLPSGRNRSLIKKSRKTRNPERQSDSIGSKLALPGQDAPILDLVRSFSLEMTAKDVASLADAAPMIPAGTPISVTYLPGETMPARVAAARTVKSLGFVPVPHISARRIPSKDDLVDFLTVLDGEIGIDRAFVIAGDPPAPMGPYEDALAVIRSGLLDRAGIGTVGISGYPEGHPDIGREKLDQAMKDKIAALAEQGKRVEIMTQFAFDADAILDWLARIRRDGVAAPVRIGLPGPASVGKLIRFAARCGVGASARVMVKYGASITRLLSTAGPEHLIESLARQRDPAIHGEAMLHFYPFGALVDTARFIRSHYGDACE</sequence>
<evidence type="ECO:0000256" key="4">
    <source>
        <dbReference type="ARBA" id="ARBA00022630"/>
    </source>
</evidence>
<comment type="cofactor">
    <cofactor evidence="1 9">
        <name>FAD</name>
        <dbReference type="ChEBI" id="CHEBI:57692"/>
    </cofactor>
</comment>